<dbReference type="EMBL" id="BAAAUV010000029">
    <property type="protein sequence ID" value="GAA3235974.1"/>
    <property type="molecule type" value="Genomic_DNA"/>
</dbReference>
<evidence type="ECO:0000256" key="1">
    <source>
        <dbReference type="SAM" id="Phobius"/>
    </source>
</evidence>
<keyword evidence="3" id="KW-1185">Reference proteome</keyword>
<keyword evidence="1" id="KW-1133">Transmembrane helix</keyword>
<dbReference type="RefSeq" id="WP_344837150.1">
    <property type="nucleotide sequence ID" value="NZ_BAAAUV010000029.1"/>
</dbReference>
<sequence>MARYVYRRNWFGRILLVLVSIPLIAFFGRQVYYWLLPLLPVVAAVTIFMVLWWVAFRRRY</sequence>
<dbReference type="Proteomes" id="UP001501237">
    <property type="component" value="Unassembled WGS sequence"/>
</dbReference>
<evidence type="ECO:0000313" key="2">
    <source>
        <dbReference type="EMBL" id="GAA3235974.1"/>
    </source>
</evidence>
<protein>
    <recommendedName>
        <fullName evidence="4">Transmembrane protein PGPGW</fullName>
    </recommendedName>
</protein>
<reference evidence="3" key="1">
    <citation type="journal article" date="2019" name="Int. J. Syst. Evol. Microbiol.">
        <title>The Global Catalogue of Microorganisms (GCM) 10K type strain sequencing project: providing services to taxonomists for standard genome sequencing and annotation.</title>
        <authorList>
            <consortium name="The Broad Institute Genomics Platform"/>
            <consortium name="The Broad Institute Genome Sequencing Center for Infectious Disease"/>
            <person name="Wu L."/>
            <person name="Ma J."/>
        </authorList>
    </citation>
    <scope>NUCLEOTIDE SEQUENCE [LARGE SCALE GENOMIC DNA]</scope>
    <source>
        <strain evidence="3">JCM 9377</strain>
    </source>
</reference>
<feature type="transmembrane region" description="Helical" evidence="1">
    <location>
        <begin position="10"/>
        <end position="28"/>
    </location>
</feature>
<keyword evidence="1" id="KW-0472">Membrane</keyword>
<feature type="transmembrane region" description="Helical" evidence="1">
    <location>
        <begin position="34"/>
        <end position="56"/>
    </location>
</feature>
<keyword evidence="1" id="KW-0812">Transmembrane</keyword>
<comment type="caution">
    <text evidence="2">The sequence shown here is derived from an EMBL/GenBank/DDBJ whole genome shotgun (WGS) entry which is preliminary data.</text>
</comment>
<organism evidence="2 3">
    <name type="scientific">Actinocorallia longicatena</name>
    <dbReference type="NCBI Taxonomy" id="111803"/>
    <lineage>
        <taxon>Bacteria</taxon>
        <taxon>Bacillati</taxon>
        <taxon>Actinomycetota</taxon>
        <taxon>Actinomycetes</taxon>
        <taxon>Streptosporangiales</taxon>
        <taxon>Thermomonosporaceae</taxon>
        <taxon>Actinocorallia</taxon>
    </lineage>
</organism>
<gene>
    <name evidence="2" type="ORF">GCM10010468_69980</name>
</gene>
<evidence type="ECO:0008006" key="4">
    <source>
        <dbReference type="Google" id="ProtNLM"/>
    </source>
</evidence>
<name>A0ABP6QJL8_9ACTN</name>
<evidence type="ECO:0000313" key="3">
    <source>
        <dbReference type="Proteomes" id="UP001501237"/>
    </source>
</evidence>
<proteinExistence type="predicted"/>
<accession>A0ABP6QJL8</accession>